<evidence type="ECO:0000313" key="1">
    <source>
        <dbReference type="EMBL" id="AXK37849.1"/>
    </source>
</evidence>
<dbReference type="EMBL" id="CP031320">
    <property type="protein sequence ID" value="AXK37849.1"/>
    <property type="molecule type" value="Genomic_DNA"/>
</dbReference>
<evidence type="ECO:0000313" key="2">
    <source>
        <dbReference type="Proteomes" id="UP000254425"/>
    </source>
</evidence>
<reference evidence="1 2" key="1">
    <citation type="submission" date="2018-07" db="EMBL/GenBank/DDBJ databases">
        <title>Draft genome of the type strain Streptomyces armeniacus ATCC 15676.</title>
        <authorList>
            <person name="Labana P."/>
            <person name="Gosse J.T."/>
            <person name="Boddy C.N."/>
        </authorList>
    </citation>
    <scope>NUCLEOTIDE SEQUENCE [LARGE SCALE GENOMIC DNA]</scope>
    <source>
        <strain evidence="1 2">ATCC 15676</strain>
    </source>
</reference>
<gene>
    <name evidence="1" type="ORF">DVA86_33090</name>
</gene>
<proteinExistence type="predicted"/>
<keyword evidence="2" id="KW-1185">Reference proteome</keyword>
<sequence>MAPIILVVLALLWQCVLIGYTFTLAGNAADEGARAAASAAAYGDPASACESAAREHLPSAWNSNASVSCYQSGNVWKADVDLATPVLFPGAANLPFTVHGSAGAALEAEAE</sequence>
<dbReference type="Proteomes" id="UP000254425">
    <property type="component" value="Chromosome"/>
</dbReference>
<dbReference type="KEGG" id="sarm:DVA86_33090"/>
<dbReference type="AlphaFoldDB" id="A0A345Y1T3"/>
<protein>
    <submittedName>
        <fullName evidence="1">Pilus assembly protein</fullName>
    </submittedName>
</protein>
<name>A0A345Y1T3_9ACTN</name>
<accession>A0A345Y1T3</accession>
<organism evidence="1 2">
    <name type="scientific">Streptomyces armeniacus</name>
    <dbReference type="NCBI Taxonomy" id="83291"/>
    <lineage>
        <taxon>Bacteria</taxon>
        <taxon>Bacillati</taxon>
        <taxon>Actinomycetota</taxon>
        <taxon>Actinomycetes</taxon>
        <taxon>Kitasatosporales</taxon>
        <taxon>Streptomycetaceae</taxon>
        <taxon>Streptomyces</taxon>
    </lineage>
</organism>